<dbReference type="AlphaFoldDB" id="A0A1Y1VAX7"/>
<organism evidence="3 4">
    <name type="scientific">Piromyces finnis</name>
    <dbReference type="NCBI Taxonomy" id="1754191"/>
    <lineage>
        <taxon>Eukaryota</taxon>
        <taxon>Fungi</taxon>
        <taxon>Fungi incertae sedis</taxon>
        <taxon>Chytridiomycota</taxon>
        <taxon>Chytridiomycota incertae sedis</taxon>
        <taxon>Neocallimastigomycetes</taxon>
        <taxon>Neocallimastigales</taxon>
        <taxon>Neocallimastigaceae</taxon>
        <taxon>Piromyces</taxon>
    </lineage>
</organism>
<dbReference type="Gene3D" id="3.80.10.10">
    <property type="entry name" value="Ribonuclease Inhibitor"/>
    <property type="match status" value="1"/>
</dbReference>
<keyword evidence="4" id="KW-1185">Reference proteome</keyword>
<dbReference type="GO" id="GO:0005737">
    <property type="term" value="C:cytoplasm"/>
    <property type="evidence" value="ECO:0007669"/>
    <property type="project" value="TreeGrafter"/>
</dbReference>
<dbReference type="PANTHER" id="PTHR48051">
    <property type="match status" value="1"/>
</dbReference>
<dbReference type="Pfam" id="PF00560">
    <property type="entry name" value="LRR_1"/>
    <property type="match status" value="1"/>
</dbReference>
<dbReference type="InterPro" id="IPR003591">
    <property type="entry name" value="Leu-rich_rpt_typical-subtyp"/>
</dbReference>
<dbReference type="Proteomes" id="UP000193719">
    <property type="component" value="Unassembled WGS sequence"/>
</dbReference>
<dbReference type="Pfam" id="PF13855">
    <property type="entry name" value="LRR_8"/>
    <property type="match status" value="1"/>
</dbReference>
<dbReference type="OrthoDB" id="660555at2759"/>
<evidence type="ECO:0000313" key="3">
    <source>
        <dbReference type="EMBL" id="ORX50070.1"/>
    </source>
</evidence>
<evidence type="ECO:0008006" key="5">
    <source>
        <dbReference type="Google" id="ProtNLM"/>
    </source>
</evidence>
<dbReference type="SUPFAM" id="SSF52058">
    <property type="entry name" value="L domain-like"/>
    <property type="match status" value="1"/>
</dbReference>
<dbReference type="InterPro" id="IPR032675">
    <property type="entry name" value="LRR_dom_sf"/>
</dbReference>
<dbReference type="InterPro" id="IPR001611">
    <property type="entry name" value="Leu-rich_rpt"/>
</dbReference>
<dbReference type="PROSITE" id="PS51450">
    <property type="entry name" value="LRR"/>
    <property type="match status" value="2"/>
</dbReference>
<keyword evidence="1" id="KW-0433">Leucine-rich repeat</keyword>
<proteinExistence type="predicted"/>
<keyword evidence="2" id="KW-0677">Repeat</keyword>
<dbReference type="PANTHER" id="PTHR48051:SF1">
    <property type="entry name" value="RAS SUPPRESSOR PROTEIN 1"/>
    <property type="match status" value="1"/>
</dbReference>
<dbReference type="InterPro" id="IPR050216">
    <property type="entry name" value="LRR_domain-containing"/>
</dbReference>
<dbReference type="SMART" id="SM00369">
    <property type="entry name" value="LRR_TYP"/>
    <property type="match status" value="4"/>
</dbReference>
<reference evidence="3 4" key="1">
    <citation type="submission" date="2016-08" db="EMBL/GenBank/DDBJ databases">
        <title>Genomes of anaerobic fungi encode conserved fungal cellulosomes for biomass hydrolysis.</title>
        <authorList>
            <consortium name="DOE Joint Genome Institute"/>
            <person name="Haitjema C.H."/>
            <person name="Gilmore S.P."/>
            <person name="Henske J.K."/>
            <person name="Solomon K.V."/>
            <person name="De Groot R."/>
            <person name="Kuo A."/>
            <person name="Mondo S.J."/>
            <person name="Salamov A.A."/>
            <person name="Labutti K."/>
            <person name="Zhao Z."/>
            <person name="Chiniquy J."/>
            <person name="Barry K."/>
            <person name="Brewer H.M."/>
            <person name="Purvine S.O."/>
            <person name="Wright A.T."/>
            <person name="Boxma B."/>
            <person name="Van Alen T."/>
            <person name="Hackstein J.H."/>
            <person name="Baker S.E."/>
            <person name="Grigoriev I.V."/>
            <person name="O'Malley M.A."/>
        </authorList>
    </citation>
    <scope>NUCLEOTIDE SEQUENCE [LARGE SCALE GENOMIC DNA]</scope>
    <source>
        <strain evidence="4">finn</strain>
    </source>
</reference>
<dbReference type="STRING" id="1754191.A0A1Y1VAX7"/>
<dbReference type="EMBL" id="MCFH01000022">
    <property type="protein sequence ID" value="ORX50070.1"/>
    <property type="molecule type" value="Genomic_DNA"/>
</dbReference>
<name>A0A1Y1VAX7_9FUNG</name>
<gene>
    <name evidence="3" type="ORF">BCR36DRAFT_353012</name>
</gene>
<protein>
    <recommendedName>
        <fullName evidence="5">L domain-like protein</fullName>
    </recommendedName>
</protein>
<reference evidence="3 4" key="2">
    <citation type="submission" date="2016-08" db="EMBL/GenBank/DDBJ databases">
        <title>Pervasive Adenine N6-methylation of Active Genes in Fungi.</title>
        <authorList>
            <consortium name="DOE Joint Genome Institute"/>
            <person name="Mondo S.J."/>
            <person name="Dannebaum R.O."/>
            <person name="Kuo R.C."/>
            <person name="Labutti K."/>
            <person name="Haridas S."/>
            <person name="Kuo A."/>
            <person name="Salamov A."/>
            <person name="Ahrendt S.R."/>
            <person name="Lipzen A."/>
            <person name="Sullivan W."/>
            <person name="Andreopoulos W.B."/>
            <person name="Clum A."/>
            <person name="Lindquist E."/>
            <person name="Daum C."/>
            <person name="Ramamoorthy G.K."/>
            <person name="Gryganskyi A."/>
            <person name="Culley D."/>
            <person name="Magnuson J.K."/>
            <person name="James T.Y."/>
            <person name="O'Malley M.A."/>
            <person name="Stajich J.E."/>
            <person name="Spatafora J.W."/>
            <person name="Visel A."/>
            <person name="Grigoriev I.V."/>
        </authorList>
    </citation>
    <scope>NUCLEOTIDE SEQUENCE [LARGE SCALE GENOMIC DNA]</scope>
    <source>
        <strain evidence="4">finn</strain>
    </source>
</reference>
<evidence type="ECO:0000256" key="2">
    <source>
        <dbReference type="ARBA" id="ARBA00022737"/>
    </source>
</evidence>
<accession>A0A1Y1VAX7</accession>
<evidence type="ECO:0000256" key="1">
    <source>
        <dbReference type="ARBA" id="ARBA00022614"/>
    </source>
</evidence>
<evidence type="ECO:0000313" key="4">
    <source>
        <dbReference type="Proteomes" id="UP000193719"/>
    </source>
</evidence>
<comment type="caution">
    <text evidence="3">The sequence shown here is derived from an EMBL/GenBank/DDBJ whole genome shotgun (WGS) entry which is preliminary data.</text>
</comment>
<sequence>MKKFLKKKLENNLSKDVLYMTFALKEISINQQSSNESNKNIIENENNFKNEIRKTEELKFNNLISFNEIDLCSNNLIKIYPSIGFLNSTTVLKLCCNNLTEIPPEIGYMKNLEVLNIANNKIEKIPDIICFLKKLKKLDISNNYVKEIPIVIKRLSNLTHINLKGNQIEIIPSEIGELINLISINLADNAIQYIPIELNKLNNLLELDLGNCPLASSFDECRPAFTLSSFIKDLIVSRNQKLLLESTRYQNNATLDMINELEHYKKYYSNTSSLSISFEQNQNKFSLFNLNHSIHKDSFLERIGVNSSSTSLNQGSDIETLSLSDNDNDNNTIEEPINNDNKIELRIPTLKELSARVIVRNHLSIPTNLLQEDLINYLSSYKTCSFCHGPYFETYIRRIRIMYKEGKEIPFEYRLCKVHFNTNEERIKEMFKIRPVTAPRSLNKVGMKRDIKYKYNDASSSTSDNSSCTLNNSIVPNTSSSSSSSSSLDSRITKSSISSPLNLKHKSVKCIFNLKSKHHHKLAKDLENVEFLSNYDSISSKSYSHKKLNEDSISKSITVNELLNMKQPSLPVLHFPESNNDQKNI</sequence>